<dbReference type="KEGG" id="rml:FF011L_28570"/>
<gene>
    <name evidence="3" type="ORF">FF011L_28570</name>
</gene>
<evidence type="ECO:0000313" key="4">
    <source>
        <dbReference type="Proteomes" id="UP000320672"/>
    </source>
</evidence>
<dbReference type="AlphaFoldDB" id="A0A517MGS5"/>
<dbReference type="Proteomes" id="UP000320672">
    <property type="component" value="Chromosome"/>
</dbReference>
<proteinExistence type="predicted"/>
<feature type="domain" description="3-keto-alpha-glucoside-1,2-lyase/3-keto-2-hydroxy-glucal hydratase" evidence="2">
    <location>
        <begin position="28"/>
        <end position="202"/>
    </location>
</feature>
<keyword evidence="4" id="KW-1185">Reference proteome</keyword>
<name>A0A517MGS5_9BACT</name>
<evidence type="ECO:0000313" key="3">
    <source>
        <dbReference type="EMBL" id="QDS94079.1"/>
    </source>
</evidence>
<reference evidence="3 4" key="1">
    <citation type="submission" date="2019-02" db="EMBL/GenBank/DDBJ databases">
        <title>Deep-cultivation of Planctomycetes and their phenomic and genomic characterization uncovers novel biology.</title>
        <authorList>
            <person name="Wiegand S."/>
            <person name="Jogler M."/>
            <person name="Boedeker C."/>
            <person name="Pinto D."/>
            <person name="Vollmers J."/>
            <person name="Rivas-Marin E."/>
            <person name="Kohn T."/>
            <person name="Peeters S.H."/>
            <person name="Heuer A."/>
            <person name="Rast P."/>
            <person name="Oberbeckmann S."/>
            <person name="Bunk B."/>
            <person name="Jeske O."/>
            <person name="Meyerdierks A."/>
            <person name="Storesund J.E."/>
            <person name="Kallscheuer N."/>
            <person name="Luecker S."/>
            <person name="Lage O.M."/>
            <person name="Pohl T."/>
            <person name="Merkel B.J."/>
            <person name="Hornburger P."/>
            <person name="Mueller R.-W."/>
            <person name="Bruemmer F."/>
            <person name="Labrenz M."/>
            <person name="Spormann A.M."/>
            <person name="Op den Camp H."/>
            <person name="Overmann J."/>
            <person name="Amann R."/>
            <person name="Jetten M.S.M."/>
            <person name="Mascher T."/>
            <person name="Medema M.H."/>
            <person name="Devos D.P."/>
            <person name="Kaster A.-K."/>
            <person name="Ovreas L."/>
            <person name="Rohde M."/>
            <person name="Galperin M.Y."/>
            <person name="Jogler C."/>
        </authorList>
    </citation>
    <scope>NUCLEOTIDE SEQUENCE [LARGE SCALE GENOMIC DNA]</scope>
    <source>
        <strain evidence="3 4">FF011L</strain>
    </source>
</reference>
<dbReference type="EMBL" id="CP036262">
    <property type="protein sequence ID" value="QDS94079.1"/>
    <property type="molecule type" value="Genomic_DNA"/>
</dbReference>
<feature type="signal peptide" evidence="1">
    <location>
        <begin position="1"/>
        <end position="24"/>
    </location>
</feature>
<dbReference type="OrthoDB" id="242352at2"/>
<evidence type="ECO:0000256" key="1">
    <source>
        <dbReference type="SAM" id="SignalP"/>
    </source>
</evidence>
<feature type="chain" id="PRO_5022015552" description="3-keto-alpha-glucoside-1,2-lyase/3-keto-2-hydroxy-glucal hydratase domain-containing protein" evidence="1">
    <location>
        <begin position="25"/>
        <end position="206"/>
    </location>
</feature>
<dbReference type="InterPro" id="IPR010496">
    <property type="entry name" value="AL/BT2_dom"/>
</dbReference>
<dbReference type="GO" id="GO:0016787">
    <property type="term" value="F:hydrolase activity"/>
    <property type="evidence" value="ECO:0007669"/>
    <property type="project" value="InterPro"/>
</dbReference>
<evidence type="ECO:0000259" key="2">
    <source>
        <dbReference type="Pfam" id="PF06439"/>
    </source>
</evidence>
<protein>
    <recommendedName>
        <fullName evidence="2">3-keto-alpha-glucoside-1,2-lyase/3-keto-2-hydroxy-glucal hydratase domain-containing protein</fullName>
    </recommendedName>
</protein>
<keyword evidence="1" id="KW-0732">Signal</keyword>
<dbReference type="RefSeq" id="WP_145352122.1">
    <property type="nucleotide sequence ID" value="NZ_CP036262.1"/>
</dbReference>
<accession>A0A517MGS5</accession>
<organism evidence="3 4">
    <name type="scientific">Roseimaritima multifibrata</name>
    <dbReference type="NCBI Taxonomy" id="1930274"/>
    <lineage>
        <taxon>Bacteria</taxon>
        <taxon>Pseudomonadati</taxon>
        <taxon>Planctomycetota</taxon>
        <taxon>Planctomycetia</taxon>
        <taxon>Pirellulales</taxon>
        <taxon>Pirellulaceae</taxon>
        <taxon>Roseimaritima</taxon>
    </lineage>
</organism>
<dbReference type="Gene3D" id="2.60.120.560">
    <property type="entry name" value="Exo-inulinase, domain 1"/>
    <property type="match status" value="1"/>
</dbReference>
<sequence length="206" mass="23322" precursor="true">MTAVRTLLSAAALFLFFGNVDLSAEDGKWISLFDGKTMDGWEKIGNDKSHWEVKDGALAGSGGASMLVTTGDAYKNFRYRAEIMINDGGNSGLYFRTTRRPGFSDGYEAQIDSTHTDPIRTGSIYGMCHVYDQLVKPNTWFTYELEVRDDVWRGRELTRIKVTVDGKELYEFLDFDKTFKEGQFAFQQHDPGSKVSIRKVEVQPIE</sequence>
<dbReference type="Pfam" id="PF06439">
    <property type="entry name" value="3keto-disac_hyd"/>
    <property type="match status" value="1"/>
</dbReference>